<proteinExistence type="predicted"/>
<protein>
    <submittedName>
        <fullName evidence="2">Uncharacterized protein</fullName>
    </submittedName>
</protein>
<reference evidence="2 3" key="1">
    <citation type="submission" date="2023-10" db="EMBL/GenBank/DDBJ databases">
        <title>Genome-Wide Identification Analysis in wild type Solanum Pinnatisectum Reveals Some Genes Defensing Phytophthora Infestans.</title>
        <authorList>
            <person name="Sun C."/>
        </authorList>
    </citation>
    <scope>NUCLEOTIDE SEQUENCE [LARGE SCALE GENOMIC DNA]</scope>
    <source>
        <strain evidence="2">LQN</strain>
        <tissue evidence="2">Leaf</tissue>
    </source>
</reference>
<sequence>MHEEGWHKTKGKSATKHIYTDEEMGRQIRTRNNFNTLEKGEYLNVGEIGQGS</sequence>
<feature type="region of interest" description="Disordered" evidence="1">
    <location>
        <begin position="1"/>
        <end position="24"/>
    </location>
</feature>
<keyword evidence="3" id="KW-1185">Reference proteome</keyword>
<organism evidence="2 3">
    <name type="scientific">Solanum pinnatisectum</name>
    <name type="common">tansyleaf nightshade</name>
    <dbReference type="NCBI Taxonomy" id="50273"/>
    <lineage>
        <taxon>Eukaryota</taxon>
        <taxon>Viridiplantae</taxon>
        <taxon>Streptophyta</taxon>
        <taxon>Embryophyta</taxon>
        <taxon>Tracheophyta</taxon>
        <taxon>Spermatophyta</taxon>
        <taxon>Magnoliopsida</taxon>
        <taxon>eudicotyledons</taxon>
        <taxon>Gunneridae</taxon>
        <taxon>Pentapetalae</taxon>
        <taxon>asterids</taxon>
        <taxon>lamiids</taxon>
        <taxon>Solanales</taxon>
        <taxon>Solanaceae</taxon>
        <taxon>Solanoideae</taxon>
        <taxon>Solaneae</taxon>
        <taxon>Solanum</taxon>
    </lineage>
</organism>
<dbReference type="AlphaFoldDB" id="A0AAV9M0W1"/>
<evidence type="ECO:0000313" key="2">
    <source>
        <dbReference type="EMBL" id="KAK4731527.1"/>
    </source>
</evidence>
<accession>A0AAV9M0W1</accession>
<comment type="caution">
    <text evidence="2">The sequence shown here is derived from an EMBL/GenBank/DDBJ whole genome shotgun (WGS) entry which is preliminary data.</text>
</comment>
<evidence type="ECO:0000313" key="3">
    <source>
        <dbReference type="Proteomes" id="UP001311915"/>
    </source>
</evidence>
<evidence type="ECO:0000256" key="1">
    <source>
        <dbReference type="SAM" id="MobiDB-lite"/>
    </source>
</evidence>
<gene>
    <name evidence="2" type="ORF">R3W88_024515</name>
</gene>
<dbReference type="Proteomes" id="UP001311915">
    <property type="component" value="Unassembled WGS sequence"/>
</dbReference>
<dbReference type="EMBL" id="JAWPEI010000003">
    <property type="protein sequence ID" value="KAK4731527.1"/>
    <property type="molecule type" value="Genomic_DNA"/>
</dbReference>
<name>A0AAV9M0W1_9SOLN</name>